<comment type="similarity">
    <text evidence="5">Belongs to the ARTD/PARP family.</text>
</comment>
<evidence type="ECO:0000256" key="5">
    <source>
        <dbReference type="ARBA" id="ARBA00024347"/>
    </source>
</evidence>
<keyword evidence="4" id="KW-0520">NAD</keyword>
<dbReference type="EMBL" id="BTRK01000006">
    <property type="protein sequence ID" value="GMR59593.1"/>
    <property type="molecule type" value="Genomic_DNA"/>
</dbReference>
<evidence type="ECO:0000256" key="6">
    <source>
        <dbReference type="SAM" id="MobiDB-lite"/>
    </source>
</evidence>
<evidence type="ECO:0000256" key="2">
    <source>
        <dbReference type="ARBA" id="ARBA00022679"/>
    </source>
</evidence>
<dbReference type="Pfam" id="PF00644">
    <property type="entry name" value="PARP"/>
    <property type="match status" value="1"/>
</dbReference>
<feature type="compositionally biased region" description="Acidic residues" evidence="6">
    <location>
        <begin position="36"/>
        <end position="65"/>
    </location>
</feature>
<keyword evidence="2" id="KW-0808">Transferase</keyword>
<protein>
    <recommendedName>
        <fullName evidence="7">PARP catalytic domain-containing protein</fullName>
    </recommendedName>
</protein>
<dbReference type="GO" id="GO:0016779">
    <property type="term" value="F:nucleotidyltransferase activity"/>
    <property type="evidence" value="ECO:0007669"/>
    <property type="project" value="UniProtKB-KW"/>
</dbReference>
<name>A0AAN5IB63_9BILA</name>
<sequence>GGRGTSNAEGEETPIENGSNATWAMSEDSKGKREEENNEDMMENGEENDEEEEESSEEDSNDSYDECMFEDDVATEHEYMKQDVAEAAKMWHKLQDQLGIPSVQIEPSVSAFDGECSVVMTFNVSDLPGAVLLPNMEDTESEPKLAWHLWNLENVDTVAVIVDGIHKREFRAFQRRPEVFARINNEKPSRFPIGECLINIVKPVITNTFTLMENLPPSLTGSFFAMLYEHLMGRLETLTEFCLVCGEYLHAGAILPSICDGALCQYQYQELGLLEGLSNPRCSAPVLSLLLTAFNAAANSGRWRDILTPSPSPTDIDNLIAEAKKLHEKNNIKWDFNQGGNFDVHSMLVRAMPCARQILRTPSHYREFKQTNPNIAEFVEWLVTSNQSFLELVPSKVRVDFLRTSKQFIFIADTPAKQAEFDVLKNENGGKTRYLFHGSKMENWHSIIRSGLKNMSGTKYMLAGAAYGAGIYLSNLLSMSYNYCTQFGERNTAEDCVQKKCCLSGMALLAVVEVVDTPKAYRHNSGSIVVVTEEKWCSIRMLVAYNGLEAATVDLDQMTLSARRQVDGLRSFSEYFSFFLYIYIDLNIRRWMIFFECYRNFSVRPNGRYCN</sequence>
<evidence type="ECO:0000259" key="7">
    <source>
        <dbReference type="Pfam" id="PF00644"/>
    </source>
</evidence>
<dbReference type="Gene3D" id="3.90.228.10">
    <property type="match status" value="1"/>
</dbReference>
<evidence type="ECO:0000256" key="4">
    <source>
        <dbReference type="ARBA" id="ARBA00023027"/>
    </source>
</evidence>
<dbReference type="AlphaFoldDB" id="A0AAN5IB63"/>
<feature type="non-terminal residue" evidence="8">
    <location>
        <position position="1"/>
    </location>
</feature>
<evidence type="ECO:0000256" key="3">
    <source>
        <dbReference type="ARBA" id="ARBA00022695"/>
    </source>
</evidence>
<gene>
    <name evidence="8" type="ORF">PMAYCL1PPCAC_29788</name>
</gene>
<dbReference type="SUPFAM" id="SSF56399">
    <property type="entry name" value="ADP-ribosylation"/>
    <property type="match status" value="1"/>
</dbReference>
<keyword evidence="3" id="KW-0548">Nucleotidyltransferase</keyword>
<dbReference type="FunFam" id="3.90.228.10:FF:000022">
    <property type="entry name" value="Poly [ADP-ribose] polymerase"/>
    <property type="match status" value="1"/>
</dbReference>
<keyword evidence="9" id="KW-1185">Reference proteome</keyword>
<evidence type="ECO:0000256" key="1">
    <source>
        <dbReference type="ARBA" id="ARBA00022676"/>
    </source>
</evidence>
<dbReference type="InterPro" id="IPR051838">
    <property type="entry name" value="ARTD_PARP"/>
</dbReference>
<keyword evidence="1" id="KW-0328">Glycosyltransferase</keyword>
<proteinExistence type="inferred from homology"/>
<feature type="region of interest" description="Disordered" evidence="6">
    <location>
        <begin position="1"/>
        <end position="65"/>
    </location>
</feature>
<accession>A0AAN5IB63</accession>
<reference evidence="9" key="1">
    <citation type="submission" date="2022-10" db="EMBL/GenBank/DDBJ databases">
        <title>Genome assembly of Pristionchus species.</title>
        <authorList>
            <person name="Yoshida K."/>
            <person name="Sommer R.J."/>
        </authorList>
    </citation>
    <scope>NUCLEOTIDE SEQUENCE [LARGE SCALE GENOMIC DNA]</scope>
    <source>
        <strain evidence="9">RS5460</strain>
    </source>
</reference>
<dbReference type="InterPro" id="IPR012317">
    <property type="entry name" value="Poly(ADP-ribose)pol_cat_dom"/>
</dbReference>
<feature type="domain" description="PARP catalytic" evidence="7">
    <location>
        <begin position="413"/>
        <end position="516"/>
    </location>
</feature>
<evidence type="ECO:0000313" key="9">
    <source>
        <dbReference type="Proteomes" id="UP001328107"/>
    </source>
</evidence>
<evidence type="ECO:0000313" key="8">
    <source>
        <dbReference type="EMBL" id="GMR59593.1"/>
    </source>
</evidence>
<organism evidence="8 9">
    <name type="scientific">Pristionchus mayeri</name>
    <dbReference type="NCBI Taxonomy" id="1317129"/>
    <lineage>
        <taxon>Eukaryota</taxon>
        <taxon>Metazoa</taxon>
        <taxon>Ecdysozoa</taxon>
        <taxon>Nematoda</taxon>
        <taxon>Chromadorea</taxon>
        <taxon>Rhabditida</taxon>
        <taxon>Rhabditina</taxon>
        <taxon>Diplogasteromorpha</taxon>
        <taxon>Diplogasteroidea</taxon>
        <taxon>Neodiplogasteridae</taxon>
        <taxon>Pristionchus</taxon>
    </lineage>
</organism>
<dbReference type="PANTHER" id="PTHR21328">
    <property type="entry name" value="POLY ADP-RIBOSE POLYMERASE FAMILY, MEMBER PARP"/>
    <property type="match status" value="1"/>
</dbReference>
<dbReference type="Proteomes" id="UP001328107">
    <property type="component" value="Unassembled WGS sequence"/>
</dbReference>
<dbReference type="GO" id="GO:0003950">
    <property type="term" value="F:NAD+ poly-ADP-ribosyltransferase activity"/>
    <property type="evidence" value="ECO:0007669"/>
    <property type="project" value="InterPro"/>
</dbReference>
<comment type="caution">
    <text evidence="8">The sequence shown here is derived from an EMBL/GenBank/DDBJ whole genome shotgun (WGS) entry which is preliminary data.</text>
</comment>